<dbReference type="Proteomes" id="UP000095228">
    <property type="component" value="Chromosome"/>
</dbReference>
<reference evidence="1 2" key="1">
    <citation type="submission" date="2016-06" db="EMBL/GenBank/DDBJ databases">
        <title>Three novel species with peptidoglycan cell walls form the new genus Lacunisphaera gen. nov. in the family Opitutaceae of the verrucomicrobial subdivision 4.</title>
        <authorList>
            <person name="Rast P."/>
            <person name="Gloeckner I."/>
            <person name="Jogler M."/>
            <person name="Boedeker C."/>
            <person name="Jeske O."/>
            <person name="Wiegand S."/>
            <person name="Reinhardt R."/>
            <person name="Schumann P."/>
            <person name="Rohde M."/>
            <person name="Spring S."/>
            <person name="Gloeckner F.O."/>
            <person name="Jogler C."/>
        </authorList>
    </citation>
    <scope>NUCLEOTIDE SEQUENCE [LARGE SCALE GENOMIC DNA]</scope>
    <source>
        <strain evidence="1 2">IG16b</strain>
    </source>
</reference>
<gene>
    <name evidence="1" type="ORF">Verru16b_01326</name>
</gene>
<keyword evidence="2" id="KW-1185">Reference proteome</keyword>
<sequence>MLPEFPRAKKRADELWMAAMMAGMRSDPFLAGIAIRVQKEGRRAYVDGSEMNYVPASVATTLKANVGRGETVEEFYNSAEALGKKMGDEQAKYLFKVMEQPSTTFQPFNFGPDVTIDDILGVWDKMFVRFKEGRPQWPQITSSAEVLGRLREIMEQSLQDPVSRAKWQALIDKKRKEYDEREARRRLVD</sequence>
<proteinExistence type="predicted"/>
<dbReference type="KEGG" id="obg:Verru16b_01326"/>
<protein>
    <submittedName>
        <fullName evidence="1">Uncharacterized protein</fullName>
    </submittedName>
</protein>
<dbReference type="AlphaFoldDB" id="A0A1D8ATN4"/>
<accession>A0A1D8ATN4</accession>
<dbReference type="EMBL" id="CP016094">
    <property type="protein sequence ID" value="AOS44265.1"/>
    <property type="molecule type" value="Genomic_DNA"/>
</dbReference>
<dbReference type="RefSeq" id="WP_069961531.1">
    <property type="nucleotide sequence ID" value="NZ_CP016094.1"/>
</dbReference>
<organism evidence="1 2">
    <name type="scientific">Lacunisphaera limnophila</name>
    <dbReference type="NCBI Taxonomy" id="1838286"/>
    <lineage>
        <taxon>Bacteria</taxon>
        <taxon>Pseudomonadati</taxon>
        <taxon>Verrucomicrobiota</taxon>
        <taxon>Opitutia</taxon>
        <taxon>Opitutales</taxon>
        <taxon>Opitutaceae</taxon>
        <taxon>Lacunisphaera</taxon>
    </lineage>
</organism>
<name>A0A1D8ATN4_9BACT</name>
<dbReference type="STRING" id="1838286.Verru16b_01326"/>
<evidence type="ECO:0000313" key="2">
    <source>
        <dbReference type="Proteomes" id="UP000095228"/>
    </source>
</evidence>
<evidence type="ECO:0000313" key="1">
    <source>
        <dbReference type="EMBL" id="AOS44265.1"/>
    </source>
</evidence>